<accession>A0A1V6WTY4</accession>
<sequence length="241" mass="26877">MSPQLPSPKAGKGPLRTRRHLPTSESADLLPRNKEESTTSFSIEDFQPRVTVISLSPLFDSRERTRNGNAFTPSEDTDRATIREVWRLIGSLKDIIHHQITLIESTKAEVQEVNHDQNVLRDQSEKLHEEVKALRTQIEILPQVTPTRSWATVATNGGVPPPQLTRQQTDKDQSAGGNTADTSPPIPNTHIRTALLSAPSTQHVKFAGIGTTKIGYMIQFKTPNVRHVHAIKHALLPRTHR</sequence>
<dbReference type="OMA" id="PIPNTHI"/>
<name>A0A1V6WTY4_PENNA</name>
<feature type="coiled-coil region" evidence="1">
    <location>
        <begin position="103"/>
        <end position="137"/>
    </location>
</feature>
<dbReference type="EMBL" id="MOOB01000190">
    <property type="protein sequence ID" value="OQE66334.1"/>
    <property type="molecule type" value="Genomic_DNA"/>
</dbReference>
<organism evidence="3 4">
    <name type="scientific">Penicillium nalgiovense</name>
    <dbReference type="NCBI Taxonomy" id="60175"/>
    <lineage>
        <taxon>Eukaryota</taxon>
        <taxon>Fungi</taxon>
        <taxon>Dikarya</taxon>
        <taxon>Ascomycota</taxon>
        <taxon>Pezizomycotina</taxon>
        <taxon>Eurotiomycetes</taxon>
        <taxon>Eurotiomycetidae</taxon>
        <taxon>Eurotiales</taxon>
        <taxon>Aspergillaceae</taxon>
        <taxon>Penicillium</taxon>
    </lineage>
</organism>
<evidence type="ECO:0000256" key="2">
    <source>
        <dbReference type="SAM" id="MobiDB-lite"/>
    </source>
</evidence>
<feature type="region of interest" description="Disordered" evidence="2">
    <location>
        <begin position="155"/>
        <end position="188"/>
    </location>
</feature>
<keyword evidence="1" id="KW-0175">Coiled coil</keyword>
<comment type="caution">
    <text evidence="3">The sequence shown here is derived from an EMBL/GenBank/DDBJ whole genome shotgun (WGS) entry which is preliminary data.</text>
</comment>
<evidence type="ECO:0000256" key="1">
    <source>
        <dbReference type="SAM" id="Coils"/>
    </source>
</evidence>
<gene>
    <name evidence="3" type="ORF">PENNAL_c0190G00760</name>
</gene>
<evidence type="ECO:0000313" key="3">
    <source>
        <dbReference type="EMBL" id="OQE66334.1"/>
    </source>
</evidence>
<protein>
    <submittedName>
        <fullName evidence="3">Uncharacterized protein</fullName>
    </submittedName>
</protein>
<feature type="region of interest" description="Disordered" evidence="2">
    <location>
        <begin position="1"/>
        <end position="41"/>
    </location>
</feature>
<keyword evidence="4" id="KW-1185">Reference proteome</keyword>
<dbReference type="Proteomes" id="UP000191691">
    <property type="component" value="Unassembled WGS sequence"/>
</dbReference>
<dbReference type="STRING" id="60175.A0A1V6WTY4"/>
<evidence type="ECO:0000313" key="4">
    <source>
        <dbReference type="Proteomes" id="UP000191691"/>
    </source>
</evidence>
<dbReference type="AlphaFoldDB" id="A0A1V6WTY4"/>
<proteinExistence type="predicted"/>
<reference evidence="4" key="1">
    <citation type="journal article" date="2017" name="Nat. Microbiol.">
        <title>Global analysis of biosynthetic gene clusters reveals vast potential of secondary metabolite production in Penicillium species.</title>
        <authorList>
            <person name="Nielsen J.C."/>
            <person name="Grijseels S."/>
            <person name="Prigent S."/>
            <person name="Ji B."/>
            <person name="Dainat J."/>
            <person name="Nielsen K.F."/>
            <person name="Frisvad J.C."/>
            <person name="Workman M."/>
            <person name="Nielsen J."/>
        </authorList>
    </citation>
    <scope>NUCLEOTIDE SEQUENCE [LARGE SCALE GENOMIC DNA]</scope>
    <source>
        <strain evidence="4">IBT 13039</strain>
    </source>
</reference>